<dbReference type="OrthoDB" id="9949315at2759"/>
<feature type="compositionally biased region" description="Basic and acidic residues" evidence="1">
    <location>
        <begin position="147"/>
        <end position="161"/>
    </location>
</feature>
<sequence length="1726" mass="191775">MDGLKTCVPPESDNIEAEISFSLEDETCEGGVLETEEEEELGESLKDAINDQSVKPKVNYIMSSSSFSMLTVQSEDSGIIWETVSSSRCSTPWASESTASDVYSVESASVSAPPGKVIFIMDELPESPSVNGRHSHKISKSEKRHHEKTDLKPGELKDALKKPRNNSCVLRTQSAKSEPTAPFSTSMDDVAKSKPLQDSYETETDLQSPMEHSPIVSKIAGRPNKDQTEVCEVLSSVQDSVQQHVPVHCQRKFNTNAVERNKQNLMLRNPSLNAPFSTAEQQISTSSIQLRKEEEPEANTKHVLEQRVGSSLPEDEEYSRLSPTIISEPVLVSELKESSTGTGNVRSAVKQITTNGTVQAGTDELKTTVDISSDRSLSKDNYILDFKSLAFDMDLTPVPLKDNPYVNESPVGKIFAKAVPPCFPAIQEIVVNQDQSYSMPDPIDTYSNSCGNSSSEFTNPVGNLQSVMSRDVDNSISAVEDEGVETIDFNLKNVSCTPAVGTSVDATSSYCQESHEATINEKVFASRRLPEQSEVIQLNGSLLHTTYRIAKDKSQSQFKELEKMVGELNHKEDTDIQKAIFNIVAEGSEILNIVAPVQVCSVDQEACRKMQDNLIYLQANPIVERKNGFSGSCFNRVEDEQQSRLMDASENSEVEQSANLWSSNPFTVGKYNPFTVIHSNHSHIIGSNPTHEVESSPSDTIGSNSSHTIKTNPSDTIGSNPSDTIGSNSSHTVKTNPSDTIGSNPSHTVKSSPSDTVGSNPSNAVEYNTSHGVTSNPSHADGSNPPTAESSNPSITEFKPSSVEQSSAVCASTSKAGNGDDDYFEKYTLVDEQVPVDLEITELKLEEISVPEADNPSASKQKSTSFCEDTEVFDFDEFDLSGNPGTFDSMTRKYGTPEPSAQISISERCKERKQEDFNKNVTDVLNQKEAGSLLFSTDEGVLSRSYNFPISTKLVDLALLEEPPALAFYYKDLYEEAKGRKGQNNEQSDEDSSNPELSFPCQSSDTDDGNGLYFEKYVLRDDILESSKEPLAQGAPYRLETESQNVTIDAEKDTLFSESEDHIPEIDVAKVPTKKSDSEKILEVQKEGEKKSETGKTVYEDSSILSDVQSIKYEEVSEERGKPIEIMEENINELISEEVQASQAVPFEETLHVDHIEKPASNVEDHLATRQLASSGDSVEEYGKPPNEARLEDLSNRLASEEIKDIQEDEFNAEAPVYQLKAKTLEQGQSAKQEKSEYRLDGEYPSAELGQETESGGSGESIKAEDKVHDQINNNVITLEMDKIAPQTVIEEYGKVNHSTEMKQEDYEGIPKGIPVFIDQQLPLELTEDSGINDEVEMLDIETQQAVEYMAKEEIALESQNQERTTDGANSQIINDQSIPGPDNFEGILDPAKEIQEEERFTGDIVHPLQIECGPAEAETYETPTDIKMHEEDSRPISSDFQTAYKMEVEQDSHRTVDESEGDETQAPQLLYPQEMVPNLVDNIEMHLHENPENLFVKAIEESSDLSLLENVEMTHHDTGFEICDRGLNIEDKKLQDLTQEKVEETHVKAEIGEEDVDVLISLKPSKPTDTFCVTCGHTIFAIDKLFGEHQDHDVIAIDTAVLKIKEKLDDYVEAAEERTKRTEEFVTELEDVFNAVEENYTQEEKFLEDQHEEVMKLLLSQYTEMSQVLEEEKKLKLDHLHEQMAHYRCSIESAKETIEATKKYFQLDDMAFLKACLQKSLHIAI</sequence>
<keyword evidence="3" id="KW-1185">Reference proteome</keyword>
<dbReference type="EMBL" id="BEZZ01000200">
    <property type="protein sequence ID" value="GCC28347.1"/>
    <property type="molecule type" value="Genomic_DNA"/>
</dbReference>
<dbReference type="Proteomes" id="UP000287033">
    <property type="component" value="Unassembled WGS sequence"/>
</dbReference>
<dbReference type="PANTHER" id="PTHR24099">
    <property type="entry name" value="E3 UBIQUITIN-PROTEIN LIGASE TRIM36-RELATED"/>
    <property type="match status" value="1"/>
</dbReference>
<feature type="region of interest" description="Disordered" evidence="1">
    <location>
        <begin position="886"/>
        <end position="908"/>
    </location>
</feature>
<name>A0A401SD55_CHIPU</name>
<evidence type="ECO:0000313" key="2">
    <source>
        <dbReference type="EMBL" id="GCC28347.1"/>
    </source>
</evidence>
<dbReference type="STRING" id="137246.A0A401SD55"/>
<dbReference type="GO" id="GO:0005737">
    <property type="term" value="C:cytoplasm"/>
    <property type="evidence" value="ECO:0007669"/>
    <property type="project" value="TreeGrafter"/>
</dbReference>
<accession>A0A401SD55</accession>
<evidence type="ECO:0000256" key="1">
    <source>
        <dbReference type="SAM" id="MobiDB-lite"/>
    </source>
</evidence>
<feature type="region of interest" description="Disordered" evidence="1">
    <location>
        <begin position="979"/>
        <end position="1008"/>
    </location>
</feature>
<feature type="region of interest" description="Disordered" evidence="1">
    <location>
        <begin position="1225"/>
        <end position="1266"/>
    </location>
</feature>
<feature type="region of interest" description="Disordered" evidence="1">
    <location>
        <begin position="1358"/>
        <end position="1383"/>
    </location>
</feature>
<comment type="caution">
    <text evidence="2">The sequence shown here is derived from an EMBL/GenBank/DDBJ whole genome shotgun (WGS) entry which is preliminary data.</text>
</comment>
<dbReference type="Gene3D" id="3.30.160.60">
    <property type="entry name" value="Classic Zinc Finger"/>
    <property type="match status" value="1"/>
</dbReference>
<dbReference type="SUPFAM" id="SSF57845">
    <property type="entry name" value="B-box zinc-binding domain"/>
    <property type="match status" value="1"/>
</dbReference>
<gene>
    <name evidence="2" type="ORF">chiPu_0006777</name>
</gene>
<feature type="compositionally biased region" description="Polar residues" evidence="1">
    <location>
        <begin position="802"/>
        <end position="816"/>
    </location>
</feature>
<reference evidence="2 3" key="1">
    <citation type="journal article" date="2018" name="Nat. Ecol. Evol.">
        <title>Shark genomes provide insights into elasmobranch evolution and the origin of vertebrates.</title>
        <authorList>
            <person name="Hara Y"/>
            <person name="Yamaguchi K"/>
            <person name="Onimaru K"/>
            <person name="Kadota M"/>
            <person name="Koyanagi M"/>
            <person name="Keeley SD"/>
            <person name="Tatsumi K"/>
            <person name="Tanaka K"/>
            <person name="Motone F"/>
            <person name="Kageyama Y"/>
            <person name="Nozu R"/>
            <person name="Adachi N"/>
            <person name="Nishimura O"/>
            <person name="Nakagawa R"/>
            <person name="Tanegashima C"/>
            <person name="Kiyatake I"/>
            <person name="Matsumoto R"/>
            <person name="Murakumo K"/>
            <person name="Nishida K"/>
            <person name="Terakita A"/>
            <person name="Kuratani S"/>
            <person name="Sato K"/>
            <person name="Hyodo S Kuraku.S."/>
        </authorList>
    </citation>
    <scope>NUCLEOTIDE SEQUENCE [LARGE SCALE GENOMIC DNA]</scope>
</reference>
<feature type="compositionally biased region" description="Polar residues" evidence="1">
    <location>
        <begin position="994"/>
        <end position="1004"/>
    </location>
</feature>
<feature type="compositionally biased region" description="Polar residues" evidence="1">
    <location>
        <begin position="685"/>
        <end position="778"/>
    </location>
</feature>
<dbReference type="OMA" id="QMAHYRC"/>
<evidence type="ECO:0000313" key="3">
    <source>
        <dbReference type="Proteomes" id="UP000287033"/>
    </source>
</evidence>
<dbReference type="SUPFAM" id="SSF69349">
    <property type="entry name" value="Phage fibre proteins"/>
    <property type="match status" value="1"/>
</dbReference>
<evidence type="ECO:0008006" key="4">
    <source>
        <dbReference type="Google" id="ProtNLM"/>
    </source>
</evidence>
<feature type="region of interest" description="Disordered" evidence="1">
    <location>
        <begin position="126"/>
        <end position="211"/>
    </location>
</feature>
<feature type="region of interest" description="Disordered" evidence="1">
    <location>
        <begin position="683"/>
        <end position="817"/>
    </location>
</feature>
<feature type="compositionally biased region" description="Basic and acidic residues" evidence="1">
    <location>
        <begin position="1232"/>
        <end position="1242"/>
    </location>
</feature>
<feature type="compositionally biased region" description="Polar residues" evidence="1">
    <location>
        <begin position="165"/>
        <end position="187"/>
    </location>
</feature>
<dbReference type="PANTHER" id="PTHR24099:SF7">
    <property type="entry name" value="CARDIOMYOPATHY-ASSOCIATED PROTEIN 5"/>
    <property type="match status" value="1"/>
</dbReference>
<feature type="compositionally biased region" description="Polar residues" evidence="1">
    <location>
        <begin position="1358"/>
        <end position="1378"/>
    </location>
</feature>
<organism evidence="2 3">
    <name type="scientific">Chiloscyllium punctatum</name>
    <name type="common">Brownbanded bambooshark</name>
    <name type="synonym">Hemiscyllium punctatum</name>
    <dbReference type="NCBI Taxonomy" id="137246"/>
    <lineage>
        <taxon>Eukaryota</taxon>
        <taxon>Metazoa</taxon>
        <taxon>Chordata</taxon>
        <taxon>Craniata</taxon>
        <taxon>Vertebrata</taxon>
        <taxon>Chondrichthyes</taxon>
        <taxon>Elasmobranchii</taxon>
        <taxon>Galeomorphii</taxon>
        <taxon>Galeoidea</taxon>
        <taxon>Orectolobiformes</taxon>
        <taxon>Hemiscylliidae</taxon>
        <taxon>Chiloscyllium</taxon>
    </lineage>
</organism>
<protein>
    <recommendedName>
        <fullName evidence="4">Cardiomyopathy-associated protein 5</fullName>
    </recommendedName>
</protein>
<proteinExistence type="predicted"/>
<feature type="compositionally biased region" description="Polar residues" evidence="1">
    <location>
        <begin position="784"/>
        <end position="795"/>
    </location>
</feature>
<dbReference type="InterPro" id="IPR050617">
    <property type="entry name" value="E3_ligase_FN3/SPRY"/>
</dbReference>
<feature type="compositionally biased region" description="Basic residues" evidence="1">
    <location>
        <begin position="133"/>
        <end position="146"/>
    </location>
</feature>